<proteinExistence type="inferred from homology"/>
<dbReference type="EC" id="1.5.1.5" evidence="11"/>
<evidence type="ECO:0000256" key="10">
    <source>
        <dbReference type="ARBA" id="ARBA00023268"/>
    </source>
</evidence>
<evidence type="ECO:0000256" key="2">
    <source>
        <dbReference type="ARBA" id="ARBA00011738"/>
    </source>
</evidence>
<dbReference type="EMBL" id="PFQF01000043">
    <property type="protein sequence ID" value="PJA20010.1"/>
    <property type="molecule type" value="Genomic_DNA"/>
</dbReference>
<evidence type="ECO:0000256" key="1">
    <source>
        <dbReference type="ARBA" id="ARBA00004777"/>
    </source>
</evidence>
<dbReference type="InterPro" id="IPR000672">
    <property type="entry name" value="THF_DH/CycHdrlase"/>
</dbReference>
<dbReference type="Gene3D" id="3.40.50.10860">
    <property type="entry name" value="Leucine Dehydrogenase, chain A, domain 1"/>
    <property type="match status" value="1"/>
</dbReference>
<evidence type="ECO:0000256" key="5">
    <source>
        <dbReference type="ARBA" id="ARBA00022801"/>
    </source>
</evidence>
<accession>A0A2M7W470</accession>
<dbReference type="GO" id="GO:0006164">
    <property type="term" value="P:purine nucleotide biosynthetic process"/>
    <property type="evidence" value="ECO:0007669"/>
    <property type="project" value="UniProtKB-KW"/>
</dbReference>
<comment type="similarity">
    <text evidence="11">Belongs to the tetrahydrofolate dehydrogenase/cyclohydrolase family.</text>
</comment>
<dbReference type="FunFam" id="3.40.50.10860:FF:000005">
    <property type="entry name" value="C-1-tetrahydrofolate synthase, cytoplasmic, putative"/>
    <property type="match status" value="1"/>
</dbReference>
<dbReference type="PANTHER" id="PTHR48099">
    <property type="entry name" value="C-1-TETRAHYDROFOLATE SYNTHASE, CYTOPLASMIC-RELATED"/>
    <property type="match status" value="1"/>
</dbReference>
<comment type="subunit">
    <text evidence="2 11">Homodimer.</text>
</comment>
<dbReference type="PRINTS" id="PR00085">
    <property type="entry name" value="THFDHDRGNASE"/>
</dbReference>
<comment type="caution">
    <text evidence="14">The sequence shown here is derived from an EMBL/GenBank/DDBJ whole genome shotgun (WGS) entry which is preliminary data.</text>
</comment>
<dbReference type="InterPro" id="IPR036291">
    <property type="entry name" value="NAD(P)-bd_dom_sf"/>
</dbReference>
<dbReference type="GO" id="GO:0000105">
    <property type="term" value="P:L-histidine biosynthetic process"/>
    <property type="evidence" value="ECO:0007669"/>
    <property type="project" value="UniProtKB-KW"/>
</dbReference>
<evidence type="ECO:0000256" key="6">
    <source>
        <dbReference type="ARBA" id="ARBA00022857"/>
    </source>
</evidence>
<evidence type="ECO:0000313" key="15">
    <source>
        <dbReference type="Proteomes" id="UP000230137"/>
    </source>
</evidence>
<keyword evidence="6 11" id="KW-0521">NADP</keyword>
<evidence type="ECO:0000256" key="9">
    <source>
        <dbReference type="ARBA" id="ARBA00023167"/>
    </source>
</evidence>
<name>A0A2M7W470_9BACT</name>
<feature type="binding site" evidence="11">
    <location>
        <begin position="150"/>
        <end position="152"/>
    </location>
    <ligand>
        <name>NADP(+)</name>
        <dbReference type="ChEBI" id="CHEBI:58349"/>
    </ligand>
</feature>
<dbReference type="SUPFAM" id="SSF53223">
    <property type="entry name" value="Aminoacid dehydrogenase-like, N-terminal domain"/>
    <property type="match status" value="1"/>
</dbReference>
<evidence type="ECO:0000256" key="8">
    <source>
        <dbReference type="ARBA" id="ARBA00023102"/>
    </source>
</evidence>
<dbReference type="Pfam" id="PF00763">
    <property type="entry name" value="THF_DHG_CYH"/>
    <property type="match status" value="1"/>
</dbReference>
<keyword evidence="5 11" id="KW-0378">Hydrolase</keyword>
<dbReference type="Gene3D" id="3.40.50.720">
    <property type="entry name" value="NAD(P)-binding Rossmann-like Domain"/>
    <property type="match status" value="1"/>
</dbReference>
<dbReference type="AlphaFoldDB" id="A0A2M7W470"/>
<comment type="catalytic activity">
    <reaction evidence="11">
        <text>(6R)-5,10-methenyltetrahydrofolate + H2O = (6R)-10-formyltetrahydrofolate + H(+)</text>
        <dbReference type="Rhea" id="RHEA:23700"/>
        <dbReference type="ChEBI" id="CHEBI:15377"/>
        <dbReference type="ChEBI" id="CHEBI:15378"/>
        <dbReference type="ChEBI" id="CHEBI:57455"/>
        <dbReference type="ChEBI" id="CHEBI:195366"/>
        <dbReference type="EC" id="3.5.4.9"/>
    </reaction>
</comment>
<dbReference type="InterPro" id="IPR046346">
    <property type="entry name" value="Aminoacid_DH-like_N_sf"/>
</dbReference>
<dbReference type="InterPro" id="IPR020631">
    <property type="entry name" value="THF_DH/CycHdrlase_NAD-bd_dom"/>
</dbReference>
<evidence type="ECO:0000256" key="11">
    <source>
        <dbReference type="HAMAP-Rule" id="MF_01576"/>
    </source>
</evidence>
<comment type="function">
    <text evidence="11">Catalyzes the oxidation of 5,10-methylenetetrahydrofolate to 5,10-methenyltetrahydrofolate and then the hydrolysis of 5,10-methenyltetrahydrofolate to 10-formyltetrahydrofolate.</text>
</comment>
<evidence type="ECO:0000256" key="7">
    <source>
        <dbReference type="ARBA" id="ARBA00023002"/>
    </source>
</evidence>
<feature type="domain" description="Tetrahydrofolate dehydrogenase/cyclohydrolase NAD(P)-binding" evidence="13">
    <location>
        <begin position="124"/>
        <end position="257"/>
    </location>
</feature>
<keyword evidence="7 11" id="KW-0560">Oxidoreductase</keyword>
<keyword evidence="9 11" id="KW-0486">Methionine biosynthesis</keyword>
<evidence type="ECO:0000259" key="13">
    <source>
        <dbReference type="Pfam" id="PF02882"/>
    </source>
</evidence>
<evidence type="ECO:0000256" key="3">
    <source>
        <dbReference type="ARBA" id="ARBA00022563"/>
    </source>
</evidence>
<dbReference type="InterPro" id="IPR020630">
    <property type="entry name" value="THF_DH/CycHdrlase_cat_dom"/>
</dbReference>
<dbReference type="EC" id="3.5.4.9" evidence="11"/>
<keyword evidence="8 11" id="KW-0368">Histidine biosynthesis</keyword>
<reference evidence="15" key="1">
    <citation type="submission" date="2017-09" db="EMBL/GenBank/DDBJ databases">
        <title>Depth-based differentiation of microbial function through sediment-hosted aquifers and enrichment of novel symbionts in the deep terrestrial subsurface.</title>
        <authorList>
            <person name="Probst A.J."/>
            <person name="Ladd B."/>
            <person name="Jarett J.K."/>
            <person name="Geller-Mcgrath D.E."/>
            <person name="Sieber C.M.K."/>
            <person name="Emerson J.B."/>
            <person name="Anantharaman K."/>
            <person name="Thomas B.C."/>
            <person name="Malmstrom R."/>
            <person name="Stieglmeier M."/>
            <person name="Klingl A."/>
            <person name="Woyke T."/>
            <person name="Ryan C.M."/>
            <person name="Banfield J.F."/>
        </authorList>
    </citation>
    <scope>NUCLEOTIDE SEQUENCE [LARGE SCALE GENOMIC DNA]</scope>
</reference>
<comment type="pathway">
    <text evidence="1 11">One-carbon metabolism; tetrahydrofolate interconversion.</text>
</comment>
<comment type="caution">
    <text evidence="11">Lacks conserved residue(s) required for the propagation of feature annotation.</text>
</comment>
<comment type="catalytic activity">
    <reaction evidence="11">
        <text>(6R)-5,10-methylene-5,6,7,8-tetrahydrofolate + NADP(+) = (6R)-5,10-methenyltetrahydrofolate + NADPH</text>
        <dbReference type="Rhea" id="RHEA:22812"/>
        <dbReference type="ChEBI" id="CHEBI:15636"/>
        <dbReference type="ChEBI" id="CHEBI:57455"/>
        <dbReference type="ChEBI" id="CHEBI:57783"/>
        <dbReference type="ChEBI" id="CHEBI:58349"/>
        <dbReference type="EC" id="1.5.1.5"/>
    </reaction>
</comment>
<keyword evidence="10 11" id="KW-0511">Multifunctional enzyme</keyword>
<dbReference type="HAMAP" id="MF_01576">
    <property type="entry name" value="THF_DHG_CYH"/>
    <property type="match status" value="1"/>
</dbReference>
<dbReference type="PANTHER" id="PTHR48099:SF5">
    <property type="entry name" value="C-1-TETRAHYDROFOLATE SYNTHASE, CYTOPLASMIC"/>
    <property type="match status" value="1"/>
</dbReference>
<dbReference type="SUPFAM" id="SSF51735">
    <property type="entry name" value="NAD(P)-binding Rossmann-fold domains"/>
    <property type="match status" value="1"/>
</dbReference>
<dbReference type="GO" id="GO:0005829">
    <property type="term" value="C:cytosol"/>
    <property type="evidence" value="ECO:0007669"/>
    <property type="project" value="TreeGrafter"/>
</dbReference>
<dbReference type="GO" id="GO:0004488">
    <property type="term" value="F:methylenetetrahydrofolate dehydrogenase (NADP+) activity"/>
    <property type="evidence" value="ECO:0007669"/>
    <property type="project" value="UniProtKB-UniRule"/>
</dbReference>
<dbReference type="GO" id="GO:0035999">
    <property type="term" value="P:tetrahydrofolate interconversion"/>
    <property type="evidence" value="ECO:0007669"/>
    <property type="project" value="UniProtKB-UniRule"/>
</dbReference>
<gene>
    <name evidence="11" type="primary">folD</name>
    <name evidence="14" type="ORF">COX60_03085</name>
</gene>
<organism evidence="14 15">
    <name type="scientific">Candidatus Berkelbacteria bacterium CG_4_10_14_0_2_um_filter_35_9_33_12</name>
    <dbReference type="NCBI Taxonomy" id="1974499"/>
    <lineage>
        <taxon>Bacteria</taxon>
        <taxon>Candidatus Berkelbacteria</taxon>
    </lineage>
</organism>
<evidence type="ECO:0000313" key="14">
    <source>
        <dbReference type="EMBL" id="PJA20010.1"/>
    </source>
</evidence>
<evidence type="ECO:0000259" key="12">
    <source>
        <dbReference type="Pfam" id="PF00763"/>
    </source>
</evidence>
<dbReference type="GO" id="GO:0009086">
    <property type="term" value="P:methionine biosynthetic process"/>
    <property type="evidence" value="ECO:0007669"/>
    <property type="project" value="UniProtKB-KW"/>
</dbReference>
<keyword evidence="11" id="KW-0028">Amino-acid biosynthesis</keyword>
<dbReference type="Proteomes" id="UP000230137">
    <property type="component" value="Unassembled WGS sequence"/>
</dbReference>
<keyword evidence="4 11" id="KW-0658">Purine biosynthesis</keyword>
<feature type="domain" description="Tetrahydrofolate dehydrogenase/cyclohydrolase catalytic" evidence="12">
    <location>
        <begin position="4"/>
        <end position="115"/>
    </location>
</feature>
<evidence type="ECO:0000256" key="4">
    <source>
        <dbReference type="ARBA" id="ARBA00022755"/>
    </source>
</evidence>
<sequence length="260" mass="29052">MQIIKGDKIANEIIEELAVEVKMLPSDPTLAVILIGNNKQSRKYIEIKEKIAEKIGVNFKLFEFSENIEQSNIVYLIDELNKNSSVNGIIAQMPIPASFDRLKIIWAINPQKDVDGFQMHLFRPPTPMAIINLLLRNKIDIFHKKFVIVGYGFLIGRPLATLLKKQGAFVNIAEKNDRDFRSKILEAEIVVGASGSEKIIQPNLVSKNHIVVDASGVDIDFKKIKSLVKAIVPPIGGIGPLRVANLFSNLIKAYKIQNET</sequence>
<dbReference type="Pfam" id="PF02882">
    <property type="entry name" value="THF_DHG_CYH_C"/>
    <property type="match status" value="1"/>
</dbReference>
<dbReference type="UniPathway" id="UPA00193"/>
<dbReference type="GO" id="GO:0004477">
    <property type="term" value="F:methenyltetrahydrofolate cyclohydrolase activity"/>
    <property type="evidence" value="ECO:0007669"/>
    <property type="project" value="UniProtKB-UniRule"/>
</dbReference>
<keyword evidence="3 11" id="KW-0554">One-carbon metabolism</keyword>
<protein>
    <recommendedName>
        <fullName evidence="11">Bifunctional protein FolD</fullName>
    </recommendedName>
    <domain>
        <recommendedName>
            <fullName evidence="11">Methylenetetrahydrofolate dehydrogenase</fullName>
            <ecNumber evidence="11">1.5.1.5</ecNumber>
        </recommendedName>
    </domain>
    <domain>
        <recommendedName>
            <fullName evidence="11">Methenyltetrahydrofolate cyclohydrolase</fullName>
            <ecNumber evidence="11">3.5.4.9</ecNumber>
        </recommendedName>
    </domain>
</protein>